<protein>
    <submittedName>
        <fullName evidence="6">ABC transporter substrate-binding protein</fullName>
    </submittedName>
</protein>
<evidence type="ECO:0000256" key="2">
    <source>
        <dbReference type="ARBA" id="ARBA00008520"/>
    </source>
</evidence>
<feature type="chain" id="PRO_5037682125" evidence="5">
    <location>
        <begin position="29"/>
        <end position="424"/>
    </location>
</feature>
<gene>
    <name evidence="6" type="ORF">KAK03_16785</name>
</gene>
<proteinExistence type="inferred from homology"/>
<dbReference type="EMBL" id="JAGQDD010000014">
    <property type="protein sequence ID" value="MBQ0932138.1"/>
    <property type="molecule type" value="Genomic_DNA"/>
</dbReference>
<dbReference type="InterPro" id="IPR050490">
    <property type="entry name" value="Bact_solute-bd_prot1"/>
</dbReference>
<accession>A0A940YDF3</accession>
<dbReference type="PANTHER" id="PTHR43649:SF34">
    <property type="entry name" value="ABC TRANSPORTER PERIPLASMIC-BINDING PROTEIN YCJN-RELATED"/>
    <property type="match status" value="1"/>
</dbReference>
<dbReference type="Gene3D" id="3.40.190.10">
    <property type="entry name" value="Periplasmic binding protein-like II"/>
    <property type="match status" value="2"/>
</dbReference>
<evidence type="ECO:0000313" key="6">
    <source>
        <dbReference type="EMBL" id="MBQ0932138.1"/>
    </source>
</evidence>
<evidence type="ECO:0000256" key="4">
    <source>
        <dbReference type="ARBA" id="ARBA00022729"/>
    </source>
</evidence>
<keyword evidence="4 5" id="KW-0732">Signal</keyword>
<dbReference type="PANTHER" id="PTHR43649">
    <property type="entry name" value="ARABINOSE-BINDING PROTEIN-RELATED"/>
    <property type="match status" value="1"/>
</dbReference>
<organism evidence="6 7">
    <name type="scientific">Ideonella alba</name>
    <dbReference type="NCBI Taxonomy" id="2824118"/>
    <lineage>
        <taxon>Bacteria</taxon>
        <taxon>Pseudomonadati</taxon>
        <taxon>Pseudomonadota</taxon>
        <taxon>Betaproteobacteria</taxon>
        <taxon>Burkholderiales</taxon>
        <taxon>Sphaerotilaceae</taxon>
        <taxon>Ideonella</taxon>
    </lineage>
</organism>
<dbReference type="AlphaFoldDB" id="A0A940YDF3"/>
<dbReference type="Proteomes" id="UP000676246">
    <property type="component" value="Unassembled WGS sequence"/>
</dbReference>
<keyword evidence="7" id="KW-1185">Reference proteome</keyword>
<comment type="caution">
    <text evidence="6">The sequence shown here is derived from an EMBL/GenBank/DDBJ whole genome shotgun (WGS) entry which is preliminary data.</text>
</comment>
<dbReference type="InterPro" id="IPR006059">
    <property type="entry name" value="SBP"/>
</dbReference>
<comment type="subcellular location">
    <subcellularLocation>
        <location evidence="1">Periplasm</location>
    </subcellularLocation>
</comment>
<evidence type="ECO:0000256" key="5">
    <source>
        <dbReference type="SAM" id="SignalP"/>
    </source>
</evidence>
<keyword evidence="3" id="KW-0813">Transport</keyword>
<dbReference type="RefSeq" id="WP_210855466.1">
    <property type="nucleotide sequence ID" value="NZ_JAGQDD010000014.1"/>
</dbReference>
<sequence>MTLLSLATLRQLVCAAGAVLAIMGAAQAATVTITCGSTGRELALCREGTESWSARTGHSVKLVTMPGSDTLTLTQQLLAAGAADIDVFQIDIAWTGILARHLQALGPAAADRTAQHFPAMVQSATVGGQLLGMPWFGDAGVLYYRKDLLQRYGLAVPRTWAELRQAAQTIQAGERRRGADKFWGFVWQGRAYEGLTCNALEWVASQGGGGVVDEGGRITINNPAAAKALREAAGWVGTITPKGVLNYTEEEARGVFQSGNAAFMRNWPYAWSLVNDPGSSVRHLVGVAALPAGAGGRSTATLAGSLLVVNKYSRHSDLAIDLVLHLTSAAEQKRRAIQGSYSPTLPGLYGDPEVLATAPYLATLRDTLLSAVARPSTATGAKYNRVSIEFSNAVHSVLTGESDADERLQVLDNKLRRLRRGGQW</sequence>
<evidence type="ECO:0000313" key="7">
    <source>
        <dbReference type="Proteomes" id="UP000676246"/>
    </source>
</evidence>
<dbReference type="GO" id="GO:0042597">
    <property type="term" value="C:periplasmic space"/>
    <property type="evidence" value="ECO:0007669"/>
    <property type="project" value="UniProtKB-SubCell"/>
</dbReference>
<reference evidence="6 7" key="1">
    <citation type="submission" date="2021-04" db="EMBL/GenBank/DDBJ databases">
        <title>The genome sequence of Ideonella sp. 3Y2.</title>
        <authorList>
            <person name="Liu Y."/>
        </authorList>
    </citation>
    <scope>NUCLEOTIDE SEQUENCE [LARGE SCALE GENOMIC DNA]</scope>
    <source>
        <strain evidence="6 7">3Y2</strain>
    </source>
</reference>
<evidence type="ECO:0000256" key="3">
    <source>
        <dbReference type="ARBA" id="ARBA00022448"/>
    </source>
</evidence>
<evidence type="ECO:0000256" key="1">
    <source>
        <dbReference type="ARBA" id="ARBA00004418"/>
    </source>
</evidence>
<feature type="signal peptide" evidence="5">
    <location>
        <begin position="1"/>
        <end position="28"/>
    </location>
</feature>
<name>A0A940YDF3_9BURK</name>
<dbReference type="SUPFAM" id="SSF53850">
    <property type="entry name" value="Periplasmic binding protein-like II"/>
    <property type="match status" value="1"/>
</dbReference>
<dbReference type="Pfam" id="PF01547">
    <property type="entry name" value="SBP_bac_1"/>
    <property type="match status" value="1"/>
</dbReference>
<dbReference type="CDD" id="cd14750">
    <property type="entry name" value="PBP2_TMBP"/>
    <property type="match status" value="1"/>
</dbReference>
<comment type="similarity">
    <text evidence="2">Belongs to the bacterial solute-binding protein 1 family.</text>
</comment>